<gene>
    <name evidence="2" type="ORF">CPAV1605_301</name>
</gene>
<dbReference type="PRINTS" id="PR00127">
    <property type="entry name" value="CLPPROTEASEP"/>
</dbReference>
<dbReference type="PANTHER" id="PTHR10381:SF11">
    <property type="entry name" value="ATP-DEPENDENT CLP PROTEASE PROTEOLYTIC SUBUNIT, MITOCHONDRIAL"/>
    <property type="match status" value="1"/>
</dbReference>
<dbReference type="Pfam" id="PF00574">
    <property type="entry name" value="CLP_protease"/>
    <property type="match status" value="1"/>
</dbReference>
<accession>A0A5E8CHQ2</accession>
<dbReference type="SUPFAM" id="SSF52096">
    <property type="entry name" value="ClpP/crotonase"/>
    <property type="match status" value="1"/>
</dbReference>
<dbReference type="PANTHER" id="PTHR10381">
    <property type="entry name" value="ATP-DEPENDENT CLP PROTEASE PROTEOLYTIC SUBUNIT"/>
    <property type="match status" value="1"/>
</dbReference>
<dbReference type="AlphaFoldDB" id="A0A5E8CHQ2"/>
<dbReference type="EMBL" id="CABVLZ010000001">
    <property type="protein sequence ID" value="VVU94576.1"/>
    <property type="molecule type" value="Genomic_DNA"/>
</dbReference>
<organism evidence="2">
    <name type="scientific">seawater metagenome</name>
    <dbReference type="NCBI Taxonomy" id="1561972"/>
    <lineage>
        <taxon>unclassified sequences</taxon>
        <taxon>metagenomes</taxon>
        <taxon>ecological metagenomes</taxon>
    </lineage>
</organism>
<reference evidence="2" key="1">
    <citation type="submission" date="2019-09" db="EMBL/GenBank/DDBJ databases">
        <authorList>
            <person name="Needham M D."/>
        </authorList>
    </citation>
    <scope>NUCLEOTIDE SEQUENCE</scope>
</reference>
<dbReference type="GO" id="GO:0051117">
    <property type="term" value="F:ATPase binding"/>
    <property type="evidence" value="ECO:0007669"/>
    <property type="project" value="TreeGrafter"/>
</dbReference>
<dbReference type="GO" id="GO:0009368">
    <property type="term" value="C:endopeptidase Clp complex"/>
    <property type="evidence" value="ECO:0007669"/>
    <property type="project" value="TreeGrafter"/>
</dbReference>
<sequence length="269" mass="30569">MRALFILFMLGVLFSPIAATTETKKTVVLTEDNHMIVRGQVTSESVSKWILELNKIKENNIMIYISSPGGSVLAGMTFVEQIKQLEASGKHIECVADIAASMAFIIFQACPHRYTTSSSVLMQHQMSLRLGGSIENVKTYLDFLDNIESDLNEMQAKRLDMDVEAFNQKIAHDWWLSGSNILKYNVADKMIHVKCHSSLLQKTKKEEIDTFFGKIILTFSGCPLSRDPLKQDFRGINDIEMIEEIRNLYLPSYALKNLMNRPSPSYVEY</sequence>
<comment type="similarity">
    <text evidence="1">Belongs to the peptidase S14 family.</text>
</comment>
<dbReference type="GO" id="GO:0004176">
    <property type="term" value="F:ATP-dependent peptidase activity"/>
    <property type="evidence" value="ECO:0007669"/>
    <property type="project" value="InterPro"/>
</dbReference>
<dbReference type="GO" id="GO:0006515">
    <property type="term" value="P:protein quality control for misfolded or incompletely synthesized proteins"/>
    <property type="evidence" value="ECO:0007669"/>
    <property type="project" value="TreeGrafter"/>
</dbReference>
<dbReference type="InterPro" id="IPR023562">
    <property type="entry name" value="ClpP/TepA"/>
</dbReference>
<name>A0A5E8CHQ2_9ZZZZ</name>
<dbReference type="Gene3D" id="3.90.226.10">
    <property type="entry name" value="2-enoyl-CoA Hydratase, Chain A, domain 1"/>
    <property type="match status" value="1"/>
</dbReference>
<dbReference type="InterPro" id="IPR029045">
    <property type="entry name" value="ClpP/crotonase-like_dom_sf"/>
</dbReference>
<keyword evidence="2" id="KW-0378">Hydrolase</keyword>
<protein>
    <submittedName>
        <fullName evidence="2">Clp protease</fullName>
    </submittedName>
</protein>
<evidence type="ECO:0000256" key="1">
    <source>
        <dbReference type="ARBA" id="ARBA00007039"/>
    </source>
</evidence>
<proteinExistence type="inferred from homology"/>
<dbReference type="GO" id="GO:0004252">
    <property type="term" value="F:serine-type endopeptidase activity"/>
    <property type="evidence" value="ECO:0007669"/>
    <property type="project" value="InterPro"/>
</dbReference>
<evidence type="ECO:0000313" key="2">
    <source>
        <dbReference type="EMBL" id="VVU94576.1"/>
    </source>
</evidence>
<keyword evidence="2" id="KW-0645">Protease</keyword>
<dbReference type="InterPro" id="IPR001907">
    <property type="entry name" value="ClpP"/>
</dbReference>